<feature type="chain" id="PRO_5047089390" evidence="2">
    <location>
        <begin position="19"/>
        <end position="143"/>
    </location>
</feature>
<proteinExistence type="predicted"/>
<dbReference type="EMBL" id="JAQQWI010000006">
    <property type="protein sequence ID" value="KAK8033529.1"/>
    <property type="molecule type" value="Genomic_DNA"/>
</dbReference>
<evidence type="ECO:0000256" key="1">
    <source>
        <dbReference type="SAM" id="MobiDB-lite"/>
    </source>
</evidence>
<feature type="signal peptide" evidence="2">
    <location>
        <begin position="1"/>
        <end position="18"/>
    </location>
</feature>
<feature type="compositionally biased region" description="Basic and acidic residues" evidence="1">
    <location>
        <begin position="72"/>
        <end position="88"/>
    </location>
</feature>
<sequence>MQLTKTLFTLFLASSALAAPIENDVDVTARDEFSMLEARATIADVTCKGVEANDQKDWKADEIKSSYNAGKKNVDSKTGKKKDNAPSHLKEFRGNAGILDKLPSDCKNIAKKDGHLFEYRLKGSNTDRVIWKWTKASASQSYW</sequence>
<gene>
    <name evidence="3" type="ORF">PG991_002927</name>
</gene>
<organism evidence="3 4">
    <name type="scientific">Apiospora marii</name>
    <dbReference type="NCBI Taxonomy" id="335849"/>
    <lineage>
        <taxon>Eukaryota</taxon>
        <taxon>Fungi</taxon>
        <taxon>Dikarya</taxon>
        <taxon>Ascomycota</taxon>
        <taxon>Pezizomycotina</taxon>
        <taxon>Sordariomycetes</taxon>
        <taxon>Xylariomycetidae</taxon>
        <taxon>Amphisphaeriales</taxon>
        <taxon>Apiosporaceae</taxon>
        <taxon>Apiospora</taxon>
    </lineage>
</organism>
<feature type="region of interest" description="Disordered" evidence="1">
    <location>
        <begin position="69"/>
        <end position="88"/>
    </location>
</feature>
<dbReference type="Proteomes" id="UP001396898">
    <property type="component" value="Unassembled WGS sequence"/>
</dbReference>
<name>A0ABR1SIF8_9PEZI</name>
<accession>A0ABR1SIF8</accession>
<reference evidence="3 4" key="1">
    <citation type="submission" date="2023-01" db="EMBL/GenBank/DDBJ databases">
        <title>Analysis of 21 Apiospora genomes using comparative genomics revels a genus with tremendous synthesis potential of carbohydrate active enzymes and secondary metabolites.</title>
        <authorList>
            <person name="Sorensen T."/>
        </authorList>
    </citation>
    <scope>NUCLEOTIDE SEQUENCE [LARGE SCALE GENOMIC DNA]</scope>
    <source>
        <strain evidence="3 4">CBS 20057</strain>
    </source>
</reference>
<comment type="caution">
    <text evidence="3">The sequence shown here is derived from an EMBL/GenBank/DDBJ whole genome shotgun (WGS) entry which is preliminary data.</text>
</comment>
<evidence type="ECO:0000313" key="4">
    <source>
        <dbReference type="Proteomes" id="UP001396898"/>
    </source>
</evidence>
<keyword evidence="4" id="KW-1185">Reference proteome</keyword>
<evidence type="ECO:0000313" key="3">
    <source>
        <dbReference type="EMBL" id="KAK8033529.1"/>
    </source>
</evidence>
<evidence type="ECO:0000256" key="2">
    <source>
        <dbReference type="SAM" id="SignalP"/>
    </source>
</evidence>
<keyword evidence="2" id="KW-0732">Signal</keyword>
<protein>
    <submittedName>
        <fullName evidence="3">Uncharacterized protein</fullName>
    </submittedName>
</protein>